<gene>
    <name evidence="1" type="ORF">OV079_38945</name>
</gene>
<keyword evidence="2" id="KW-1185">Reference proteome</keyword>
<proteinExistence type="predicted"/>
<dbReference type="AlphaFoldDB" id="A0A9X3EXL5"/>
<dbReference type="RefSeq" id="WP_267774712.1">
    <property type="nucleotide sequence ID" value="NZ_JAPNKE010000002.1"/>
</dbReference>
<evidence type="ECO:0000313" key="2">
    <source>
        <dbReference type="Proteomes" id="UP001150924"/>
    </source>
</evidence>
<accession>A0A9X3EXL5</accession>
<comment type="caution">
    <text evidence="1">The sequence shown here is derived from an EMBL/GenBank/DDBJ whole genome shotgun (WGS) entry which is preliminary data.</text>
</comment>
<name>A0A9X3EXL5_9BACT</name>
<dbReference type="Proteomes" id="UP001150924">
    <property type="component" value="Unassembled WGS sequence"/>
</dbReference>
<evidence type="ECO:0000313" key="1">
    <source>
        <dbReference type="EMBL" id="MCY1011439.1"/>
    </source>
</evidence>
<organism evidence="1 2">
    <name type="scientific">Nannocystis pusilla</name>
    <dbReference type="NCBI Taxonomy" id="889268"/>
    <lineage>
        <taxon>Bacteria</taxon>
        <taxon>Pseudomonadati</taxon>
        <taxon>Myxococcota</taxon>
        <taxon>Polyangia</taxon>
        <taxon>Nannocystales</taxon>
        <taxon>Nannocystaceae</taxon>
        <taxon>Nannocystis</taxon>
    </lineage>
</organism>
<sequence>MRDEDDDEDEAMPRASVEAALAWLATRASLQRAPRGALPGAILALRHRLGRELPVSLVEFLEDYHWLATNSVTTLAIEGSERRTIEAARRVVAEFVATTWRSLPQVDATARANGEALLAWIPVVEIGNPLPFGSALFLDEAGSFRWAGVREFPFSRFAAHSTPSFTSALLTTLAEWHDG</sequence>
<protein>
    <submittedName>
        <fullName evidence="1">Uncharacterized protein</fullName>
    </submittedName>
</protein>
<dbReference type="EMBL" id="JAPNKE010000002">
    <property type="protein sequence ID" value="MCY1011439.1"/>
    <property type="molecule type" value="Genomic_DNA"/>
</dbReference>
<reference evidence="1" key="1">
    <citation type="submission" date="2022-11" db="EMBL/GenBank/DDBJ databases">
        <title>Minimal conservation of predation-associated metabolite biosynthetic gene clusters underscores biosynthetic potential of Myxococcota including descriptions for ten novel species: Archangium lansinium sp. nov., Myxococcus landrumus sp. nov., Nannocystis bai.</title>
        <authorList>
            <person name="Ahearne A."/>
            <person name="Stevens C."/>
            <person name="Phillips K."/>
        </authorList>
    </citation>
    <scope>NUCLEOTIDE SEQUENCE</scope>
    <source>
        <strain evidence="1">Na p29</strain>
    </source>
</reference>